<gene>
    <name evidence="2" type="ORF">CPB84DRAFT_1843848</name>
</gene>
<evidence type="ECO:0000313" key="3">
    <source>
        <dbReference type="Proteomes" id="UP000724874"/>
    </source>
</evidence>
<keyword evidence="3" id="KW-1185">Reference proteome</keyword>
<accession>A0A9P5TQW9</accession>
<proteinExistence type="predicted"/>
<dbReference type="PROSITE" id="PS50011">
    <property type="entry name" value="PROTEIN_KINASE_DOM"/>
    <property type="match status" value="1"/>
</dbReference>
<dbReference type="InterPro" id="IPR011009">
    <property type="entry name" value="Kinase-like_dom_sf"/>
</dbReference>
<dbReference type="Proteomes" id="UP000724874">
    <property type="component" value="Unassembled WGS sequence"/>
</dbReference>
<organism evidence="2 3">
    <name type="scientific">Gymnopilus junonius</name>
    <name type="common">Spectacular rustgill mushroom</name>
    <name type="synonym">Gymnopilus spectabilis subsp. junonius</name>
    <dbReference type="NCBI Taxonomy" id="109634"/>
    <lineage>
        <taxon>Eukaryota</taxon>
        <taxon>Fungi</taxon>
        <taxon>Dikarya</taxon>
        <taxon>Basidiomycota</taxon>
        <taxon>Agaricomycotina</taxon>
        <taxon>Agaricomycetes</taxon>
        <taxon>Agaricomycetidae</taxon>
        <taxon>Agaricales</taxon>
        <taxon>Agaricineae</taxon>
        <taxon>Hymenogastraceae</taxon>
        <taxon>Gymnopilus</taxon>
    </lineage>
</organism>
<dbReference type="Pfam" id="PF00069">
    <property type="entry name" value="Pkinase"/>
    <property type="match status" value="1"/>
</dbReference>
<evidence type="ECO:0000313" key="2">
    <source>
        <dbReference type="EMBL" id="KAF8907628.1"/>
    </source>
</evidence>
<dbReference type="InterPro" id="IPR000719">
    <property type="entry name" value="Prot_kinase_dom"/>
</dbReference>
<dbReference type="GO" id="GO:0005524">
    <property type="term" value="F:ATP binding"/>
    <property type="evidence" value="ECO:0007669"/>
    <property type="project" value="InterPro"/>
</dbReference>
<comment type="caution">
    <text evidence="2">The sequence shown here is derived from an EMBL/GenBank/DDBJ whole genome shotgun (WGS) entry which is preliminary data.</text>
</comment>
<dbReference type="AlphaFoldDB" id="A0A9P5TQW9"/>
<evidence type="ECO:0000259" key="1">
    <source>
        <dbReference type="PROSITE" id="PS50011"/>
    </source>
</evidence>
<dbReference type="EMBL" id="JADNYJ010000014">
    <property type="protein sequence ID" value="KAF8907628.1"/>
    <property type="molecule type" value="Genomic_DNA"/>
</dbReference>
<dbReference type="SUPFAM" id="SSF56112">
    <property type="entry name" value="Protein kinase-like (PK-like)"/>
    <property type="match status" value="1"/>
</dbReference>
<reference evidence="2" key="1">
    <citation type="submission" date="2020-11" db="EMBL/GenBank/DDBJ databases">
        <authorList>
            <consortium name="DOE Joint Genome Institute"/>
            <person name="Ahrendt S."/>
            <person name="Riley R."/>
            <person name="Andreopoulos W."/>
            <person name="LaButti K."/>
            <person name="Pangilinan J."/>
            <person name="Ruiz-duenas F.J."/>
            <person name="Barrasa J.M."/>
            <person name="Sanchez-Garcia M."/>
            <person name="Camarero S."/>
            <person name="Miyauchi S."/>
            <person name="Serrano A."/>
            <person name="Linde D."/>
            <person name="Babiker R."/>
            <person name="Drula E."/>
            <person name="Ayuso-Fernandez I."/>
            <person name="Pacheco R."/>
            <person name="Padilla G."/>
            <person name="Ferreira P."/>
            <person name="Barriuso J."/>
            <person name="Kellner H."/>
            <person name="Castanera R."/>
            <person name="Alfaro M."/>
            <person name="Ramirez L."/>
            <person name="Pisabarro A.G."/>
            <person name="Kuo A."/>
            <person name="Tritt A."/>
            <person name="Lipzen A."/>
            <person name="He G."/>
            <person name="Yan M."/>
            <person name="Ng V."/>
            <person name="Cullen D."/>
            <person name="Martin F."/>
            <person name="Rosso M.-N."/>
            <person name="Henrissat B."/>
            <person name="Hibbett D."/>
            <person name="Martinez A.T."/>
            <person name="Grigoriev I.V."/>
        </authorList>
    </citation>
    <scope>NUCLEOTIDE SEQUENCE</scope>
    <source>
        <strain evidence="2">AH 44721</strain>
    </source>
</reference>
<sequence length="606" mass="68764">MLPSDNPFSILLKRTLEANYNPEISQVQRIDPLTPLAPISFYDRHIASHLILENIVYLPSITQSLSKTCETELQSFFKDGGQFSSTGYNMFPLKCGNTSFYDATDVSSYYHRYIGSVCTRYAYKLALRPDDKAWGSPLYMDIFPGDPRPNLTTEAWLEVPDFILTNPELFKGLSKTIEGKLKGLLNKYPRLATWDMFAMTEEAQKMFQTLRGNQLFKWETCRTLGSQTLSHSNPPPDARKGPVLLPVNKRLKYFRGPSSSLQFTTRVAKTVTIPKLPPKDKSYRPDFRHHIQHAWARAAMYDSTFIILHCGRYERIGIRHRGSKTLFLSGVIDTINIENPSYRKLHKGKSIGLKRSADHFDNETLPKTKRPKNTPPTKSDTLRIANEIARRKLALVRLEYGAFCSPVPSAFVDVVLLAFLTLYTTNEYFTLTLGEPLGHGAVGIVHPARLELTLESGEILTRDLAMKFAFTPEQQKMMGNEYFIYGHLSRKEGLEGIVTVHGLFLDPETRTLGMLMDNGGLSLRRREIDRACDILVTERERKAFINALKSLHKAGVRHNDLRSDNLLINSRNEVFIIDFDRADLEVDEGEVETELACLEDVLDGSG</sequence>
<name>A0A9P5TQW9_GYMJU</name>
<dbReference type="Gene3D" id="1.10.510.10">
    <property type="entry name" value="Transferase(Phosphotransferase) domain 1"/>
    <property type="match status" value="1"/>
</dbReference>
<feature type="domain" description="Protein kinase" evidence="1">
    <location>
        <begin position="431"/>
        <end position="606"/>
    </location>
</feature>
<dbReference type="GO" id="GO:0004672">
    <property type="term" value="F:protein kinase activity"/>
    <property type="evidence" value="ECO:0007669"/>
    <property type="project" value="InterPro"/>
</dbReference>
<dbReference type="PROSITE" id="PS00109">
    <property type="entry name" value="PROTEIN_KINASE_TYR"/>
    <property type="match status" value="1"/>
</dbReference>
<protein>
    <recommendedName>
        <fullName evidence="1">Protein kinase domain-containing protein</fullName>
    </recommendedName>
</protein>
<dbReference type="OrthoDB" id="2521594at2759"/>
<dbReference type="InterPro" id="IPR008266">
    <property type="entry name" value="Tyr_kinase_AS"/>
</dbReference>